<evidence type="ECO:0000313" key="2">
    <source>
        <dbReference type="Proteomes" id="UP001314170"/>
    </source>
</evidence>
<dbReference type="AlphaFoldDB" id="A0AAV1RYF8"/>
<dbReference type="Proteomes" id="UP001314170">
    <property type="component" value="Unassembled WGS sequence"/>
</dbReference>
<gene>
    <name evidence="1" type="ORF">DCAF_LOCUS16833</name>
</gene>
<protein>
    <submittedName>
        <fullName evidence="1">Uncharacterized protein</fullName>
    </submittedName>
</protein>
<name>A0AAV1RYF8_9ROSI</name>
<accession>A0AAV1RYF8</accession>
<proteinExistence type="predicted"/>
<evidence type="ECO:0000313" key="1">
    <source>
        <dbReference type="EMBL" id="CAK7342516.1"/>
    </source>
</evidence>
<comment type="caution">
    <text evidence="1">The sequence shown here is derived from an EMBL/GenBank/DDBJ whole genome shotgun (WGS) entry which is preliminary data.</text>
</comment>
<dbReference type="EMBL" id="CAWUPB010001160">
    <property type="protein sequence ID" value="CAK7342516.1"/>
    <property type="molecule type" value="Genomic_DNA"/>
</dbReference>
<sequence>MEKVLISYNWEFEKETNCCRNTLAENTYGPYTIIFSQIKSSALLPIKLQEKNLSGPSLASAIG</sequence>
<organism evidence="1 2">
    <name type="scientific">Dovyalis caffra</name>
    <dbReference type="NCBI Taxonomy" id="77055"/>
    <lineage>
        <taxon>Eukaryota</taxon>
        <taxon>Viridiplantae</taxon>
        <taxon>Streptophyta</taxon>
        <taxon>Embryophyta</taxon>
        <taxon>Tracheophyta</taxon>
        <taxon>Spermatophyta</taxon>
        <taxon>Magnoliopsida</taxon>
        <taxon>eudicotyledons</taxon>
        <taxon>Gunneridae</taxon>
        <taxon>Pentapetalae</taxon>
        <taxon>rosids</taxon>
        <taxon>fabids</taxon>
        <taxon>Malpighiales</taxon>
        <taxon>Salicaceae</taxon>
        <taxon>Flacourtieae</taxon>
        <taxon>Dovyalis</taxon>
    </lineage>
</organism>
<reference evidence="1 2" key="1">
    <citation type="submission" date="2024-01" db="EMBL/GenBank/DDBJ databases">
        <authorList>
            <person name="Waweru B."/>
        </authorList>
    </citation>
    <scope>NUCLEOTIDE SEQUENCE [LARGE SCALE GENOMIC DNA]</scope>
</reference>
<keyword evidence="2" id="KW-1185">Reference proteome</keyword>